<name>A0ABV0V693_9TELE</name>
<reference evidence="3 4" key="1">
    <citation type="submission" date="2021-06" db="EMBL/GenBank/DDBJ databases">
        <authorList>
            <person name="Palmer J.M."/>
        </authorList>
    </citation>
    <scope>NUCLEOTIDE SEQUENCE [LARGE SCALE GENOMIC DNA]</scope>
    <source>
        <strain evidence="4">if_2019</strain>
        <tissue evidence="3">Muscle</tissue>
    </source>
</reference>
<keyword evidence="4" id="KW-1185">Reference proteome</keyword>
<keyword evidence="2" id="KW-0812">Transmembrane</keyword>
<evidence type="ECO:0000256" key="2">
    <source>
        <dbReference type="SAM" id="Phobius"/>
    </source>
</evidence>
<gene>
    <name evidence="3" type="ORF">ILYODFUR_015902</name>
</gene>
<dbReference type="EMBL" id="JAHRIQ010094103">
    <property type="protein sequence ID" value="MEQ2251893.1"/>
    <property type="molecule type" value="Genomic_DNA"/>
</dbReference>
<evidence type="ECO:0000313" key="3">
    <source>
        <dbReference type="EMBL" id="MEQ2251893.1"/>
    </source>
</evidence>
<dbReference type="Proteomes" id="UP001482620">
    <property type="component" value="Unassembled WGS sequence"/>
</dbReference>
<accession>A0ABV0V693</accession>
<keyword evidence="2" id="KW-0472">Membrane</keyword>
<evidence type="ECO:0000313" key="4">
    <source>
        <dbReference type="Proteomes" id="UP001482620"/>
    </source>
</evidence>
<protein>
    <submittedName>
        <fullName evidence="3">Uncharacterized protein</fullName>
    </submittedName>
</protein>
<proteinExistence type="predicted"/>
<keyword evidence="2" id="KW-1133">Transmembrane helix</keyword>
<evidence type="ECO:0000256" key="1">
    <source>
        <dbReference type="SAM" id="MobiDB-lite"/>
    </source>
</evidence>
<comment type="caution">
    <text evidence="3">The sequence shown here is derived from an EMBL/GenBank/DDBJ whole genome shotgun (WGS) entry which is preliminary data.</text>
</comment>
<sequence>MACNIYEDPDLTMKVSYNKGARRKGCEREEKVVDIYESADTLTGPRLNPSRKGRGARTQKRPPAVQRNSYKAAALILGLLCLLLLAGISVLLILCKQNLIFEYYLGSQKYSLIKTFF</sequence>
<feature type="region of interest" description="Disordered" evidence="1">
    <location>
        <begin position="41"/>
        <end position="64"/>
    </location>
</feature>
<feature type="transmembrane region" description="Helical" evidence="2">
    <location>
        <begin position="72"/>
        <end position="95"/>
    </location>
</feature>
<feature type="compositionally biased region" description="Basic residues" evidence="1">
    <location>
        <begin position="49"/>
        <end position="60"/>
    </location>
</feature>
<organism evidence="3 4">
    <name type="scientific">Ilyodon furcidens</name>
    <name type="common">goldbreast splitfin</name>
    <dbReference type="NCBI Taxonomy" id="33524"/>
    <lineage>
        <taxon>Eukaryota</taxon>
        <taxon>Metazoa</taxon>
        <taxon>Chordata</taxon>
        <taxon>Craniata</taxon>
        <taxon>Vertebrata</taxon>
        <taxon>Euteleostomi</taxon>
        <taxon>Actinopterygii</taxon>
        <taxon>Neopterygii</taxon>
        <taxon>Teleostei</taxon>
        <taxon>Neoteleostei</taxon>
        <taxon>Acanthomorphata</taxon>
        <taxon>Ovalentaria</taxon>
        <taxon>Atherinomorphae</taxon>
        <taxon>Cyprinodontiformes</taxon>
        <taxon>Goodeidae</taxon>
        <taxon>Ilyodon</taxon>
    </lineage>
</organism>